<evidence type="ECO:0000313" key="2">
    <source>
        <dbReference type="Proteomes" id="UP000478483"/>
    </source>
</evidence>
<comment type="caution">
    <text evidence="1">The sequence shown here is derived from an EMBL/GenBank/DDBJ whole genome shotgun (WGS) entry which is preliminary data.</text>
</comment>
<dbReference type="EMBL" id="WNAJ01000032">
    <property type="protein sequence ID" value="MTR86906.1"/>
    <property type="molecule type" value="Genomic_DNA"/>
</dbReference>
<reference evidence="1 2" key="1">
    <citation type="journal article" date="2019" name="Nat. Med.">
        <title>A library of human gut bacterial isolates paired with longitudinal multiomics data enables mechanistic microbiome research.</title>
        <authorList>
            <person name="Poyet M."/>
            <person name="Groussin M."/>
            <person name="Gibbons S.M."/>
            <person name="Avila-Pacheco J."/>
            <person name="Jiang X."/>
            <person name="Kearney S.M."/>
            <person name="Perrotta A.R."/>
            <person name="Berdy B."/>
            <person name="Zhao S."/>
            <person name="Lieberman T.D."/>
            <person name="Swanson P.K."/>
            <person name="Smith M."/>
            <person name="Roesemann S."/>
            <person name="Alexander J.E."/>
            <person name="Rich S.A."/>
            <person name="Livny J."/>
            <person name="Vlamakis H."/>
            <person name="Clish C."/>
            <person name="Bullock K."/>
            <person name="Deik A."/>
            <person name="Scott J."/>
            <person name="Pierce K.A."/>
            <person name="Xavier R.J."/>
            <person name="Alm E.J."/>
        </authorList>
    </citation>
    <scope>NUCLEOTIDE SEQUENCE [LARGE SCALE GENOMIC DNA]</scope>
    <source>
        <strain evidence="1 2">BIOML-A1</strain>
    </source>
</reference>
<gene>
    <name evidence="1" type="ORF">GMD50_18090</name>
</gene>
<dbReference type="Proteomes" id="UP000478483">
    <property type="component" value="Unassembled WGS sequence"/>
</dbReference>
<accession>A0A6L6LA84</accession>
<organism evidence="1 2">
    <name type="scientific">Roseburia intestinalis</name>
    <dbReference type="NCBI Taxonomy" id="166486"/>
    <lineage>
        <taxon>Bacteria</taxon>
        <taxon>Bacillati</taxon>
        <taxon>Bacillota</taxon>
        <taxon>Clostridia</taxon>
        <taxon>Lachnospirales</taxon>
        <taxon>Lachnospiraceae</taxon>
        <taxon>Roseburia</taxon>
    </lineage>
</organism>
<name>A0A6L6LA84_9FIRM</name>
<evidence type="ECO:0000313" key="1">
    <source>
        <dbReference type="EMBL" id="MTR86906.1"/>
    </source>
</evidence>
<proteinExistence type="predicted"/>
<protein>
    <recommendedName>
        <fullName evidence="3">Transposase</fullName>
    </recommendedName>
</protein>
<dbReference type="RefSeq" id="WP_155219996.1">
    <property type="nucleotide sequence ID" value="NZ_WNAJ01000032.1"/>
</dbReference>
<evidence type="ECO:0008006" key="3">
    <source>
        <dbReference type="Google" id="ProtNLM"/>
    </source>
</evidence>
<sequence>MKKGTQVSEKIPAANRQYKDTVFRMLFSEKENLLSLYNAVTGKAYQNADDLKIVTLENAIYMGMKNDLAFMLETNIYLYEHQSTLNPNIPLRDLIYIGIEYQQYVDDKSLYSSRLQKIPAPKFMVFYNGTDAVDDRVELRLSNAYEHLAGEPDLELKVLMLNVNEGHNKELMEQCQTLKEYAIYVARVRKYTSEMNLNDAVARAIDECIKEGILVEFLRKNRSEVKMVSILEYDKEWEEKKLRKAEYEAGRSEGIEIGKSEGIEIGKTEGIEIGKSKGIEIGRDKAMAEFVCNMIKYGFSIEKIAEVTGKNAEQIQTILNQQAP</sequence>
<dbReference type="AlphaFoldDB" id="A0A6L6LA84"/>